<evidence type="ECO:0000256" key="5">
    <source>
        <dbReference type="ARBA" id="ARBA00023136"/>
    </source>
</evidence>
<dbReference type="Proteomes" id="UP000808038">
    <property type="component" value="Unassembled WGS sequence"/>
</dbReference>
<dbReference type="EMBL" id="JAAOCP010000011">
    <property type="protein sequence ID" value="MBJ7639540.1"/>
    <property type="molecule type" value="Genomic_DNA"/>
</dbReference>
<proteinExistence type="inferred from homology"/>
<dbReference type="PANTHER" id="PTHR34296:SF2">
    <property type="entry name" value="ABC TRANSPORTER GUANOSINE-BINDING PROTEIN NUPN"/>
    <property type="match status" value="1"/>
</dbReference>
<protein>
    <submittedName>
        <fullName evidence="9">BMP family ABC transporter substrate-binding protein</fullName>
    </submittedName>
</protein>
<accession>A0A0R2F8L5</accession>
<dbReference type="InterPro" id="IPR003760">
    <property type="entry name" value="PnrA-like"/>
</dbReference>
<dbReference type="InterPro" id="IPR028082">
    <property type="entry name" value="Peripla_BP_I"/>
</dbReference>
<dbReference type="InterPro" id="IPR050957">
    <property type="entry name" value="BMP_lipoprotein"/>
</dbReference>
<dbReference type="PANTHER" id="PTHR34296">
    <property type="entry name" value="TRANSCRIPTIONAL ACTIVATOR PROTEIN MED"/>
    <property type="match status" value="1"/>
</dbReference>
<evidence type="ECO:0000256" key="6">
    <source>
        <dbReference type="ARBA" id="ARBA00023288"/>
    </source>
</evidence>
<keyword evidence="5" id="KW-0472">Membrane</keyword>
<dbReference type="Gene3D" id="3.40.50.2300">
    <property type="match status" value="2"/>
</dbReference>
<evidence type="ECO:0000256" key="3">
    <source>
        <dbReference type="ARBA" id="ARBA00022475"/>
    </source>
</evidence>
<dbReference type="Pfam" id="PF02608">
    <property type="entry name" value="Bmp"/>
    <property type="match status" value="1"/>
</dbReference>
<reference evidence="9 10" key="2">
    <citation type="journal article" date="2021" name="Int. J. Food Microbiol.">
        <title>Safety demonstration of a microbial species for use in the food chain: Weissella confusa.</title>
        <authorList>
            <person name="Bourdichon F."/>
            <person name="Patrone V."/>
            <person name="Fontana A."/>
            <person name="Milani G."/>
            <person name="Morelli L."/>
        </authorList>
    </citation>
    <scope>NUCLEOTIDE SEQUENCE [LARGE SCALE GENOMIC DNA]</scope>
    <source>
        <strain evidence="8">CCUG 30943</strain>
        <strain evidence="9 10">CCUG 43002</strain>
    </source>
</reference>
<keyword evidence="10" id="KW-1185">Reference proteome</keyword>
<dbReference type="AlphaFoldDB" id="A0A0R2F8L5"/>
<evidence type="ECO:0000313" key="10">
    <source>
        <dbReference type="Proteomes" id="UP000728106"/>
    </source>
</evidence>
<sequence length="367" mass="38557">MVSRRLMIAGGIAVVAVAGIAAFSVIGNKSDDAKKNFTVAMVTDVGGVDDKSFNQSAWEGVQKWGKSHGLEKGQNGYNYFQSDTQADFAPNFQQAINGKYDLVAGIGYALHDATINAAKKNPKTEFVLVDDVDTKKTKNVVSLMFRSEQSSYLAGVAAATKTKDLGGSSVGFIGGMHGNIIDAFEAGYTAGVKSVDPNMNVDVQYADSFTDAAKGQTIAKAMMAKGEKVIFQAAGTVGNGVFTAAKDNNQTMTADSKDKVWVIGVDMDQSDMGAYKDKDGKKSNFTLTSSITGVGRGLELVANKAMKGNFPGGTVVAYGLKEGGVAAPTKYMSADEKAAVAKAKKAIIAGDIKVPNHPEGSEFDQNF</sequence>
<keyword evidence="4" id="KW-0732">Signal</keyword>
<keyword evidence="3" id="KW-1003">Cell membrane</keyword>
<reference evidence="9" key="1">
    <citation type="submission" date="2020-02" db="EMBL/GenBank/DDBJ databases">
        <authorList>
            <person name="Fontana A."/>
            <person name="Patrone V."/>
            <person name="Morelli L."/>
        </authorList>
    </citation>
    <scope>NUCLEOTIDE SEQUENCE</scope>
    <source>
        <strain evidence="8">CCUG 30943</strain>
        <strain evidence="9">CCUG 43002</strain>
    </source>
</reference>
<organism evidence="9 10">
    <name type="scientific">Weissella confusa</name>
    <name type="common">Lactobacillus confusus</name>
    <dbReference type="NCBI Taxonomy" id="1583"/>
    <lineage>
        <taxon>Bacteria</taxon>
        <taxon>Bacillati</taxon>
        <taxon>Bacillota</taxon>
        <taxon>Bacilli</taxon>
        <taxon>Lactobacillales</taxon>
        <taxon>Lactobacillaceae</taxon>
        <taxon>Weissella</taxon>
    </lineage>
</organism>
<comment type="similarity">
    <text evidence="2">Belongs to the BMP lipoprotein family.</text>
</comment>
<feature type="domain" description="ABC transporter substrate-binding protein PnrA-like" evidence="7">
    <location>
        <begin position="38"/>
        <end position="355"/>
    </location>
</feature>
<dbReference type="GO" id="GO:0005886">
    <property type="term" value="C:plasma membrane"/>
    <property type="evidence" value="ECO:0007669"/>
    <property type="project" value="UniProtKB-SubCell"/>
</dbReference>
<name>A0A0R2F8L5_WEICO</name>
<dbReference type="EMBL" id="JAAOCX010000012">
    <property type="protein sequence ID" value="MBJ7633173.1"/>
    <property type="molecule type" value="Genomic_DNA"/>
</dbReference>
<dbReference type="SUPFAM" id="SSF53822">
    <property type="entry name" value="Periplasmic binding protein-like I"/>
    <property type="match status" value="1"/>
</dbReference>
<evidence type="ECO:0000259" key="7">
    <source>
        <dbReference type="Pfam" id="PF02608"/>
    </source>
</evidence>
<comment type="subcellular location">
    <subcellularLocation>
        <location evidence="1">Cell membrane</location>
        <topology evidence="1">Lipid-anchor</topology>
    </subcellularLocation>
</comment>
<dbReference type="OrthoDB" id="9784230at2"/>
<evidence type="ECO:0000256" key="2">
    <source>
        <dbReference type="ARBA" id="ARBA00008610"/>
    </source>
</evidence>
<dbReference type="GeneID" id="57979622"/>
<evidence type="ECO:0000313" key="9">
    <source>
        <dbReference type="EMBL" id="MBJ7639540.1"/>
    </source>
</evidence>
<evidence type="ECO:0000313" key="8">
    <source>
        <dbReference type="EMBL" id="MBJ7633173.1"/>
    </source>
</evidence>
<dbReference type="CDD" id="cd06354">
    <property type="entry name" value="PBP1_PrnA-like"/>
    <property type="match status" value="1"/>
</dbReference>
<keyword evidence="6" id="KW-0449">Lipoprotein</keyword>
<evidence type="ECO:0000256" key="1">
    <source>
        <dbReference type="ARBA" id="ARBA00004193"/>
    </source>
</evidence>
<dbReference type="Proteomes" id="UP000728106">
    <property type="component" value="Unassembled WGS sequence"/>
</dbReference>
<gene>
    <name evidence="9" type="ORF">HAU20_09115</name>
    <name evidence="8" type="ORF">HAU43_08785</name>
</gene>
<evidence type="ECO:0000256" key="4">
    <source>
        <dbReference type="ARBA" id="ARBA00022729"/>
    </source>
</evidence>
<comment type="caution">
    <text evidence="9">The sequence shown here is derived from an EMBL/GenBank/DDBJ whole genome shotgun (WGS) entry which is preliminary data.</text>
</comment>
<dbReference type="RefSeq" id="WP_003607779.1">
    <property type="nucleotide sequence ID" value="NZ_ALXH01000143.1"/>
</dbReference>